<keyword evidence="2" id="KW-0732">Signal</keyword>
<dbReference type="OrthoDB" id="262547at2759"/>
<evidence type="ECO:0000313" key="3">
    <source>
        <dbReference type="EMBL" id="EFJ41016.1"/>
    </source>
</evidence>
<dbReference type="PANTHER" id="PTHR34144">
    <property type="entry name" value="CHROMOSOME 8, WHOLE GENOME SHOTGUN SEQUENCE"/>
    <property type="match status" value="1"/>
</dbReference>
<feature type="signal peptide" evidence="2">
    <location>
        <begin position="1"/>
        <end position="18"/>
    </location>
</feature>
<dbReference type="GeneID" id="9622977"/>
<protein>
    <submittedName>
        <fullName evidence="3">Uncharacterized protein</fullName>
    </submittedName>
</protein>
<proteinExistence type="predicted"/>
<organism evidence="4">
    <name type="scientific">Volvox carteri f. nagariensis</name>
    <dbReference type="NCBI Taxonomy" id="3068"/>
    <lineage>
        <taxon>Eukaryota</taxon>
        <taxon>Viridiplantae</taxon>
        <taxon>Chlorophyta</taxon>
        <taxon>core chlorophytes</taxon>
        <taxon>Chlorophyceae</taxon>
        <taxon>CS clade</taxon>
        <taxon>Chlamydomonadales</taxon>
        <taxon>Volvocaceae</taxon>
        <taxon>Volvox</taxon>
    </lineage>
</organism>
<gene>
    <name evidence="3" type="ORF">VOLCADRAFT_99026</name>
</gene>
<reference evidence="3 4" key="1">
    <citation type="journal article" date="2010" name="Science">
        <title>Genomic analysis of organismal complexity in the multicellular green alga Volvox carteri.</title>
        <authorList>
            <person name="Prochnik S.E."/>
            <person name="Umen J."/>
            <person name="Nedelcu A.M."/>
            <person name="Hallmann A."/>
            <person name="Miller S.M."/>
            <person name="Nishii I."/>
            <person name="Ferris P."/>
            <person name="Kuo A."/>
            <person name="Mitros T."/>
            <person name="Fritz-Laylin L.K."/>
            <person name="Hellsten U."/>
            <person name="Chapman J."/>
            <person name="Simakov O."/>
            <person name="Rensing S.A."/>
            <person name="Terry A."/>
            <person name="Pangilinan J."/>
            <person name="Kapitonov V."/>
            <person name="Jurka J."/>
            <person name="Salamov A."/>
            <person name="Shapiro H."/>
            <person name="Schmutz J."/>
            <person name="Grimwood J."/>
            <person name="Lindquist E."/>
            <person name="Lucas S."/>
            <person name="Grigoriev I.V."/>
            <person name="Schmitt R."/>
            <person name="Kirk D."/>
            <person name="Rokhsar D.S."/>
        </authorList>
    </citation>
    <scope>NUCLEOTIDE SEQUENCE [LARGE SCALE GENOMIC DNA]</scope>
    <source>
        <strain evidence="4">f. Nagariensis / Eve</strain>
    </source>
</reference>
<keyword evidence="4" id="KW-1185">Reference proteome</keyword>
<dbReference type="RefSeq" id="XP_002957880.1">
    <property type="nucleotide sequence ID" value="XM_002957834.1"/>
</dbReference>
<dbReference type="Proteomes" id="UP000001058">
    <property type="component" value="Unassembled WGS sequence"/>
</dbReference>
<evidence type="ECO:0000256" key="1">
    <source>
        <dbReference type="SAM" id="MobiDB-lite"/>
    </source>
</evidence>
<dbReference type="AlphaFoldDB" id="D8UGV2"/>
<name>D8UGV2_VOLCA</name>
<evidence type="ECO:0000313" key="4">
    <source>
        <dbReference type="Proteomes" id="UP000001058"/>
    </source>
</evidence>
<dbReference type="InParanoid" id="D8UGV2"/>
<dbReference type="Pfam" id="PF11735">
    <property type="entry name" value="CAP59_mtransfer"/>
    <property type="match status" value="1"/>
</dbReference>
<sequence>MILQLLAVLGSLGGGEHAQRCFVSVYESGSTDSTPVLLDYLRRVLDILGVPNRIVTGGDINREQQLQKLRQQQQQQRRRRRRTEGRRWLRWGDPQAANLGGEDRIRFLAAVRNAVMEPLVDPPPPRHGRGTEMPCAAAAAAAGEHVTDCTISTASGSSPLKMDRVIFINDVFFCAMDVRRLLRYDSTDMACGMDFVPAALWLLTKPERERLMADHLSGGLGVPRRWAEGLSHSWLPFKIWKKMYGKSRAFWPWSFPVFYDMWVSRDASGNRIRNREPYSLEPWTADRLAQGVPTPAYCCWNGLVNLRAEPFLRGRTTALTAAATTTRRRRSTAAPAAADDNDVEGTMWNGGGDDDGSENYYYPDDRGEAAEESAAAAAAASETLPLRFRSHRPGECAASECSLLCDDLHAAGYHRVLLEPNVRVAYDWSIALTLYGNFDLTAPENAPGLRYRPMAAGDARQVEVSWGDDWVPRVAAGARSVECCGIQAGRQTANFDKGCSPRDMTRNW</sequence>
<accession>D8UGV2</accession>
<dbReference type="EMBL" id="GL378402">
    <property type="protein sequence ID" value="EFJ41016.1"/>
    <property type="molecule type" value="Genomic_DNA"/>
</dbReference>
<dbReference type="InterPro" id="IPR021047">
    <property type="entry name" value="Mannosyltransferase_CMT1"/>
</dbReference>
<feature type="chain" id="PRO_5003124510" evidence="2">
    <location>
        <begin position="19"/>
        <end position="508"/>
    </location>
</feature>
<dbReference type="PANTHER" id="PTHR34144:SF7">
    <property type="entry name" value="EXPORT PROTEIN (CAP59), PUTATIVE (AFU_ORTHOLOGUE AFUA_7G05020)-RELATED"/>
    <property type="match status" value="1"/>
</dbReference>
<dbReference type="KEGG" id="vcn:VOLCADRAFT_99026"/>
<evidence type="ECO:0000256" key="2">
    <source>
        <dbReference type="SAM" id="SignalP"/>
    </source>
</evidence>
<feature type="region of interest" description="Disordered" evidence="1">
    <location>
        <begin position="322"/>
        <end position="360"/>
    </location>
</feature>